<dbReference type="EMBL" id="JAAAUY010002979">
    <property type="protein sequence ID" value="KAF9308766.1"/>
    <property type="molecule type" value="Genomic_DNA"/>
</dbReference>
<dbReference type="InterPro" id="IPR027417">
    <property type="entry name" value="P-loop_NTPase"/>
</dbReference>
<evidence type="ECO:0000256" key="3">
    <source>
        <dbReference type="ARBA" id="ARBA00023235"/>
    </source>
</evidence>
<dbReference type="GO" id="GO:0043138">
    <property type="term" value="F:3'-5' DNA helicase activity"/>
    <property type="evidence" value="ECO:0007669"/>
    <property type="project" value="UniProtKB-EC"/>
</dbReference>
<dbReference type="SUPFAM" id="SSF52540">
    <property type="entry name" value="P-loop containing nucleoside triphosphate hydrolases"/>
    <property type="match status" value="1"/>
</dbReference>
<evidence type="ECO:0000256" key="5">
    <source>
        <dbReference type="ARBA" id="ARBA00034808"/>
    </source>
</evidence>
<keyword evidence="3" id="KW-0413">Isomerase</keyword>
<evidence type="ECO:0000259" key="6">
    <source>
        <dbReference type="PROSITE" id="PS51194"/>
    </source>
</evidence>
<feature type="domain" description="Helicase C-terminal" evidence="6">
    <location>
        <begin position="70"/>
        <end position="155"/>
    </location>
</feature>
<keyword evidence="8" id="KW-1185">Reference proteome</keyword>
<evidence type="ECO:0000313" key="8">
    <source>
        <dbReference type="Proteomes" id="UP000696485"/>
    </source>
</evidence>
<gene>
    <name evidence="7" type="ORF">BG006_005270</name>
</gene>
<organism evidence="7 8">
    <name type="scientific">Podila minutissima</name>
    <dbReference type="NCBI Taxonomy" id="64525"/>
    <lineage>
        <taxon>Eukaryota</taxon>
        <taxon>Fungi</taxon>
        <taxon>Fungi incertae sedis</taxon>
        <taxon>Mucoromycota</taxon>
        <taxon>Mortierellomycotina</taxon>
        <taxon>Mortierellomycetes</taxon>
        <taxon>Mortierellales</taxon>
        <taxon>Mortierellaceae</taxon>
        <taxon>Podila</taxon>
    </lineage>
</organism>
<dbReference type="Proteomes" id="UP000696485">
    <property type="component" value="Unassembled WGS sequence"/>
</dbReference>
<comment type="caution">
    <text evidence="7">The sequence shown here is derived from an EMBL/GenBank/DDBJ whole genome shotgun (WGS) entry which is preliminary data.</text>
</comment>
<evidence type="ECO:0000256" key="2">
    <source>
        <dbReference type="ARBA" id="ARBA00023125"/>
    </source>
</evidence>
<dbReference type="Pfam" id="PF00271">
    <property type="entry name" value="Helicase_C"/>
    <property type="match status" value="1"/>
</dbReference>
<dbReference type="PANTHER" id="PTHR13710">
    <property type="entry name" value="DNA HELICASE RECQ FAMILY MEMBER"/>
    <property type="match status" value="1"/>
</dbReference>
<dbReference type="GO" id="GO:0005737">
    <property type="term" value="C:cytoplasm"/>
    <property type="evidence" value="ECO:0007669"/>
    <property type="project" value="TreeGrafter"/>
</dbReference>
<protein>
    <recommendedName>
        <fullName evidence="5">DNA 3'-5' helicase</fullName>
        <ecNumber evidence="5">5.6.2.4</ecNumber>
    </recommendedName>
</protein>
<comment type="catalytic activity">
    <reaction evidence="4">
        <text>Couples ATP hydrolysis with the unwinding of duplex DNA by translocating in the 3'-5' direction.</text>
        <dbReference type="EC" id="5.6.2.4"/>
    </reaction>
</comment>
<dbReference type="AlphaFoldDB" id="A0A9P5S8C6"/>
<proteinExistence type="inferred from homology"/>
<name>A0A9P5S8C6_9FUNG</name>
<sequence>YYPCIGTLRGKVPGVPIVGLTATLPSDSFEVVKNQVFLPSSVVKVIRVDDIRDNIQLEVHIFSAQNHVRQLGRLLDKTKTIVYFDNTTLLRNVQDKLRPLRPDLKIDAYFSARVTSAKDEAMLKFINNETDILLATDACGMGCDISDVITVIQYE</sequence>
<dbReference type="EC" id="5.6.2.4" evidence="5"/>
<evidence type="ECO:0000313" key="7">
    <source>
        <dbReference type="EMBL" id="KAF9308766.1"/>
    </source>
</evidence>
<keyword evidence="2" id="KW-0238">DNA-binding</keyword>
<feature type="non-terminal residue" evidence="7">
    <location>
        <position position="1"/>
    </location>
</feature>
<dbReference type="GO" id="GO:0003677">
    <property type="term" value="F:DNA binding"/>
    <property type="evidence" value="ECO:0007669"/>
    <property type="project" value="UniProtKB-KW"/>
</dbReference>
<dbReference type="Gene3D" id="3.40.50.300">
    <property type="entry name" value="P-loop containing nucleotide triphosphate hydrolases"/>
    <property type="match status" value="1"/>
</dbReference>
<dbReference type="PROSITE" id="PS51194">
    <property type="entry name" value="HELICASE_CTER"/>
    <property type="match status" value="1"/>
</dbReference>
<evidence type="ECO:0000256" key="4">
    <source>
        <dbReference type="ARBA" id="ARBA00034617"/>
    </source>
</evidence>
<dbReference type="PANTHER" id="PTHR13710:SF105">
    <property type="entry name" value="ATP-DEPENDENT DNA HELICASE Q1"/>
    <property type="match status" value="1"/>
</dbReference>
<dbReference type="GO" id="GO:0000724">
    <property type="term" value="P:double-strand break repair via homologous recombination"/>
    <property type="evidence" value="ECO:0007669"/>
    <property type="project" value="TreeGrafter"/>
</dbReference>
<accession>A0A9P5S8C6</accession>
<dbReference type="GO" id="GO:0009378">
    <property type="term" value="F:four-way junction helicase activity"/>
    <property type="evidence" value="ECO:0007669"/>
    <property type="project" value="TreeGrafter"/>
</dbReference>
<evidence type="ECO:0000256" key="1">
    <source>
        <dbReference type="ARBA" id="ARBA00005446"/>
    </source>
</evidence>
<reference evidence="7" key="1">
    <citation type="journal article" date="2020" name="Fungal Divers.">
        <title>Resolving the Mortierellaceae phylogeny through synthesis of multi-gene phylogenetics and phylogenomics.</title>
        <authorList>
            <person name="Vandepol N."/>
            <person name="Liber J."/>
            <person name="Desiro A."/>
            <person name="Na H."/>
            <person name="Kennedy M."/>
            <person name="Barry K."/>
            <person name="Grigoriev I.V."/>
            <person name="Miller A.N."/>
            <person name="O'Donnell K."/>
            <person name="Stajich J.E."/>
            <person name="Bonito G."/>
        </authorList>
    </citation>
    <scope>NUCLEOTIDE SEQUENCE</scope>
    <source>
        <strain evidence="7">NVP1</strain>
    </source>
</reference>
<dbReference type="GO" id="GO:0005694">
    <property type="term" value="C:chromosome"/>
    <property type="evidence" value="ECO:0007669"/>
    <property type="project" value="TreeGrafter"/>
</dbReference>
<comment type="similarity">
    <text evidence="1">Belongs to the helicase family. RecQ subfamily.</text>
</comment>
<dbReference type="InterPro" id="IPR001650">
    <property type="entry name" value="Helicase_C-like"/>
</dbReference>